<gene>
    <name evidence="3" type="ORF">E4191_20545</name>
</gene>
<dbReference type="PROSITE" id="PS50110">
    <property type="entry name" value="RESPONSE_REGULATORY"/>
    <property type="match status" value="1"/>
</dbReference>
<protein>
    <submittedName>
        <fullName evidence="3">Response regulator</fullName>
    </submittedName>
</protein>
<sequence length="120" mass="12782">MSNALLEGRRILLVEDDYFIADALLEALEDAGATVLGPVSSVKDALALLGREHDVNGAVLDINLDGEAVFPVADVLCARGVLFLFATGYDEAAVLPAWRHITRCEKPVNVAAVVRALRAP</sequence>
<reference evidence="4" key="1">
    <citation type="submission" date="2019-05" db="EMBL/GenBank/DDBJ databases">
        <title>Tamlana fucoidanivorans sp. nov., isolated from the surface of algae collected from Fujian province in China.</title>
        <authorList>
            <person name="Li J."/>
        </authorList>
    </citation>
    <scope>NUCLEOTIDE SEQUENCE [LARGE SCALE GENOMIC DNA]</scope>
    <source>
        <strain evidence="4">2251</strain>
        <plasmid evidence="4">unnamed4</plasmid>
    </source>
</reference>
<feature type="modified residue" description="4-aspartylphosphate" evidence="1">
    <location>
        <position position="61"/>
    </location>
</feature>
<dbReference type="Gene3D" id="3.40.50.2300">
    <property type="match status" value="1"/>
</dbReference>
<dbReference type="AlphaFoldDB" id="A0A4Y5SSN1"/>
<geneLocation type="plasmid" evidence="3 4">
    <name>unnamed4</name>
</geneLocation>
<name>A0A4Y5SSN1_9RHOB</name>
<dbReference type="EMBL" id="CP040763">
    <property type="protein sequence ID" value="QDA36491.1"/>
    <property type="molecule type" value="Genomic_DNA"/>
</dbReference>
<proteinExistence type="predicted"/>
<accession>A0A4Y5SSN1</accession>
<dbReference type="RefSeq" id="WP_139616217.1">
    <property type="nucleotide sequence ID" value="NZ_CP040763.1"/>
</dbReference>
<dbReference type="Proteomes" id="UP000296374">
    <property type="component" value="Plasmid unnamed4"/>
</dbReference>
<keyword evidence="3" id="KW-0614">Plasmid</keyword>
<dbReference type="GO" id="GO:0000160">
    <property type="term" value="P:phosphorelay signal transduction system"/>
    <property type="evidence" value="ECO:0007669"/>
    <property type="project" value="InterPro"/>
</dbReference>
<keyword evidence="1" id="KW-0597">Phosphoprotein</keyword>
<organism evidence="3 4">
    <name type="scientific">Paracoccus liaowanqingii</name>
    <dbReference type="NCBI Taxonomy" id="2560053"/>
    <lineage>
        <taxon>Bacteria</taxon>
        <taxon>Pseudomonadati</taxon>
        <taxon>Pseudomonadota</taxon>
        <taxon>Alphaproteobacteria</taxon>
        <taxon>Rhodobacterales</taxon>
        <taxon>Paracoccaceae</taxon>
        <taxon>Paracoccus</taxon>
    </lineage>
</organism>
<dbReference type="InterPro" id="IPR001789">
    <property type="entry name" value="Sig_transdc_resp-reg_receiver"/>
</dbReference>
<evidence type="ECO:0000313" key="3">
    <source>
        <dbReference type="EMBL" id="QDA36491.1"/>
    </source>
</evidence>
<dbReference type="SUPFAM" id="SSF52172">
    <property type="entry name" value="CheY-like"/>
    <property type="match status" value="1"/>
</dbReference>
<evidence type="ECO:0000313" key="4">
    <source>
        <dbReference type="Proteomes" id="UP000296374"/>
    </source>
</evidence>
<dbReference type="InterPro" id="IPR011006">
    <property type="entry name" value="CheY-like_superfamily"/>
</dbReference>
<dbReference type="KEGG" id="plia:E4191_20545"/>
<evidence type="ECO:0000259" key="2">
    <source>
        <dbReference type="PROSITE" id="PS50110"/>
    </source>
</evidence>
<feature type="domain" description="Response regulatory" evidence="2">
    <location>
        <begin position="10"/>
        <end position="120"/>
    </location>
</feature>
<evidence type="ECO:0000256" key="1">
    <source>
        <dbReference type="PROSITE-ProRule" id="PRU00169"/>
    </source>
</evidence>